<dbReference type="RefSeq" id="WP_210001925.1">
    <property type="nucleotide sequence ID" value="NZ_BAAAJY010000001.1"/>
</dbReference>
<reference evidence="1 2" key="1">
    <citation type="submission" date="2021-03" db="EMBL/GenBank/DDBJ databases">
        <title>Sequencing the genomes of 1000 actinobacteria strains.</title>
        <authorList>
            <person name="Klenk H.-P."/>
        </authorList>
    </citation>
    <scope>NUCLEOTIDE SEQUENCE [LARGE SCALE GENOMIC DNA]</scope>
    <source>
        <strain evidence="1 2">DSM 15797</strain>
    </source>
</reference>
<organism evidence="1 2">
    <name type="scientific">Paeniglutamicibacter kerguelensis</name>
    <dbReference type="NCBI Taxonomy" id="254788"/>
    <lineage>
        <taxon>Bacteria</taxon>
        <taxon>Bacillati</taxon>
        <taxon>Actinomycetota</taxon>
        <taxon>Actinomycetes</taxon>
        <taxon>Micrococcales</taxon>
        <taxon>Micrococcaceae</taxon>
        <taxon>Paeniglutamicibacter</taxon>
    </lineage>
</organism>
<dbReference type="EMBL" id="JAGIOF010000003">
    <property type="protein sequence ID" value="MBP2388369.1"/>
    <property type="molecule type" value="Genomic_DNA"/>
</dbReference>
<sequence>MGNLTRSRVGRPSKGDRHVFTTRIPTSQAEKIFAVAKAQGISASDFIADIVLEQLGSIDIDAIDNQTELPIKHAS</sequence>
<evidence type="ECO:0008006" key="3">
    <source>
        <dbReference type="Google" id="ProtNLM"/>
    </source>
</evidence>
<comment type="caution">
    <text evidence="1">The sequence shown here is derived from an EMBL/GenBank/DDBJ whole genome shotgun (WGS) entry which is preliminary data.</text>
</comment>
<evidence type="ECO:0000313" key="1">
    <source>
        <dbReference type="EMBL" id="MBP2388369.1"/>
    </source>
</evidence>
<dbReference type="Proteomes" id="UP001296993">
    <property type="component" value="Unassembled WGS sequence"/>
</dbReference>
<evidence type="ECO:0000313" key="2">
    <source>
        <dbReference type="Proteomes" id="UP001296993"/>
    </source>
</evidence>
<proteinExistence type="predicted"/>
<protein>
    <recommendedName>
        <fullName evidence="3">Toxin-antitoxin system HicB family antitoxin</fullName>
    </recommendedName>
</protein>
<accession>A0ABS4XIT4</accession>
<gene>
    <name evidence="1" type="ORF">JOF47_003942</name>
</gene>
<name>A0ABS4XIT4_9MICC</name>
<keyword evidence="2" id="KW-1185">Reference proteome</keyword>